<dbReference type="InterPro" id="IPR058933">
    <property type="entry name" value="YMC020W-like_ab_hydrolase"/>
</dbReference>
<dbReference type="Pfam" id="PF26147">
    <property type="entry name" value="AB_HYDROLASE_YMC0-YMC35"/>
    <property type="match status" value="1"/>
</dbReference>
<proteinExistence type="predicted"/>
<dbReference type="InterPro" id="IPR058934">
    <property type="entry name" value="YMC020W-like"/>
</dbReference>
<comment type="caution">
    <text evidence="3">The sequence shown here is derived from an EMBL/GenBank/DDBJ whole genome shotgun (WGS) entry which is preliminary data.</text>
</comment>
<feature type="compositionally biased region" description="Pro residues" evidence="1">
    <location>
        <begin position="423"/>
        <end position="436"/>
    </location>
</feature>
<dbReference type="EMBL" id="MCGO01000044">
    <property type="protein sequence ID" value="ORY38360.1"/>
    <property type="molecule type" value="Genomic_DNA"/>
</dbReference>
<feature type="domain" description="YMC020W-like alpha/beta hydrolase" evidence="2">
    <location>
        <begin position="82"/>
        <end position="379"/>
    </location>
</feature>
<organism evidence="3 4">
    <name type="scientific">Rhizoclosmatium globosum</name>
    <dbReference type="NCBI Taxonomy" id="329046"/>
    <lineage>
        <taxon>Eukaryota</taxon>
        <taxon>Fungi</taxon>
        <taxon>Fungi incertae sedis</taxon>
        <taxon>Chytridiomycota</taxon>
        <taxon>Chytridiomycota incertae sedis</taxon>
        <taxon>Chytridiomycetes</taxon>
        <taxon>Chytridiales</taxon>
        <taxon>Chytriomycetaceae</taxon>
        <taxon>Rhizoclosmatium</taxon>
    </lineage>
</organism>
<dbReference type="PANTHER" id="PTHR47349">
    <property type="entry name" value="CHROMOSOME 8, WHOLE GENOME SHOTGUN SEQUENCE"/>
    <property type="match status" value="1"/>
</dbReference>
<feature type="compositionally biased region" description="Polar residues" evidence="1">
    <location>
        <begin position="389"/>
        <end position="400"/>
    </location>
</feature>
<evidence type="ECO:0000313" key="4">
    <source>
        <dbReference type="Proteomes" id="UP000193642"/>
    </source>
</evidence>
<evidence type="ECO:0000256" key="1">
    <source>
        <dbReference type="SAM" id="MobiDB-lite"/>
    </source>
</evidence>
<dbReference type="PANTHER" id="PTHR47349:SF1">
    <property type="entry name" value="AER328WP"/>
    <property type="match status" value="1"/>
</dbReference>
<dbReference type="AlphaFoldDB" id="A0A1Y2BUB7"/>
<evidence type="ECO:0000313" key="3">
    <source>
        <dbReference type="EMBL" id="ORY38360.1"/>
    </source>
</evidence>
<accession>A0A1Y2BUB7</accession>
<name>A0A1Y2BUB7_9FUNG</name>
<keyword evidence="4" id="KW-1185">Reference proteome</keyword>
<reference evidence="3 4" key="1">
    <citation type="submission" date="2016-07" db="EMBL/GenBank/DDBJ databases">
        <title>Pervasive Adenine N6-methylation of Active Genes in Fungi.</title>
        <authorList>
            <consortium name="DOE Joint Genome Institute"/>
            <person name="Mondo S.J."/>
            <person name="Dannebaum R.O."/>
            <person name="Kuo R.C."/>
            <person name="Labutti K."/>
            <person name="Haridas S."/>
            <person name="Kuo A."/>
            <person name="Salamov A."/>
            <person name="Ahrendt S.R."/>
            <person name="Lipzen A."/>
            <person name="Sullivan W."/>
            <person name="Andreopoulos W.B."/>
            <person name="Clum A."/>
            <person name="Lindquist E."/>
            <person name="Daum C."/>
            <person name="Ramamoorthy G.K."/>
            <person name="Gryganskyi A."/>
            <person name="Culley D."/>
            <person name="Magnuson J.K."/>
            <person name="James T.Y."/>
            <person name="O'Malley M.A."/>
            <person name="Stajich J.E."/>
            <person name="Spatafora J.W."/>
            <person name="Visel A."/>
            <person name="Grigoriev I.V."/>
        </authorList>
    </citation>
    <scope>NUCLEOTIDE SEQUENCE [LARGE SCALE GENOMIC DNA]</scope>
    <source>
        <strain evidence="3 4">JEL800</strain>
    </source>
</reference>
<evidence type="ECO:0000259" key="2">
    <source>
        <dbReference type="Pfam" id="PF26147"/>
    </source>
</evidence>
<protein>
    <recommendedName>
        <fullName evidence="2">YMC020W-like alpha/beta hydrolase domain-containing protein</fullName>
    </recommendedName>
</protein>
<gene>
    <name evidence="3" type="ORF">BCR33DRAFT_720724</name>
</gene>
<feature type="region of interest" description="Disordered" evidence="1">
    <location>
        <begin position="389"/>
        <end position="442"/>
    </location>
</feature>
<dbReference type="Proteomes" id="UP000193642">
    <property type="component" value="Unassembled WGS sequence"/>
</dbReference>
<sequence>MKKKENLVLPILDELKHRAAWKWAQSKSKSAKDHHHNRLMRILFGGGNNGHSTALDRLSDAINLNLNLNNLNLSSLNLNTLMAPKPPAIPRRVVVIGVHGWFPGRLLRNITGTPTGTSQKFAEKMEQAVRMHFLDTTDTNLPPSSISSISLEGHGKVEDRVDKLHAQIMRPDSGYAKAIQDADTVLVAAHSQGCPVSVMLFARLVREGFIDPSRQRVCLLLMAGISHGPFPHLKSSVVLKVEADAARQLFDFNDPTASITKRYHAAISQVLNAGIRICCVGSWYDQVVPLYSAVLHAFNHPSIFRAIHIDGADYSPDFLSHLVVFALRLRNAGLSDRGLLVYLSEFLQGNVYGFGTQGHSTIYEETDTYSLGVQWAFAQPIPYSYQQMKDSIHSQNNSSKPKCCNPYDPLDPSLHTSSNDLVPPSPHVTDPKPPFEPSRDNPVSDYLLSSDAVFHTKFTAPVAKLNPYWLPWIMAQIVNDPLVYDNEFLRPHLDEVIRLYNDWEPKGKEKELEHRLEPLRSRL</sequence>
<dbReference type="OrthoDB" id="5598028at2759"/>